<accession>A0AAD1T4J0</accession>
<dbReference type="PANTHER" id="PTHR21038:SF3">
    <property type="entry name" value="UAP56-INTERACTING FACTOR"/>
    <property type="match status" value="1"/>
</dbReference>
<evidence type="ECO:0000256" key="1">
    <source>
        <dbReference type="SAM" id="MobiDB-lite"/>
    </source>
</evidence>
<dbReference type="EMBL" id="OW240920">
    <property type="protein sequence ID" value="CAH2314968.1"/>
    <property type="molecule type" value="Genomic_DNA"/>
</dbReference>
<feature type="compositionally biased region" description="Basic and acidic residues" evidence="1">
    <location>
        <begin position="24"/>
        <end position="33"/>
    </location>
</feature>
<evidence type="ECO:0000313" key="3">
    <source>
        <dbReference type="Proteomes" id="UP001295444"/>
    </source>
</evidence>
<dbReference type="PANTHER" id="PTHR21038">
    <property type="entry name" value="40-2-3 PROTEIN-RELATED"/>
    <property type="match status" value="1"/>
</dbReference>
<dbReference type="GO" id="GO:0003729">
    <property type="term" value="F:mRNA binding"/>
    <property type="evidence" value="ECO:0007669"/>
    <property type="project" value="InterPro"/>
</dbReference>
<feature type="compositionally biased region" description="Polar residues" evidence="1">
    <location>
        <begin position="35"/>
        <end position="53"/>
    </location>
</feature>
<dbReference type="GO" id="GO:0016607">
    <property type="term" value="C:nuclear speck"/>
    <property type="evidence" value="ECO:0007669"/>
    <property type="project" value="TreeGrafter"/>
</dbReference>
<keyword evidence="3" id="KW-1185">Reference proteome</keyword>
<dbReference type="AlphaFoldDB" id="A0AAD1T4J0"/>
<dbReference type="Pfam" id="PF07078">
    <property type="entry name" value="FYTT"/>
    <property type="match status" value="1"/>
</dbReference>
<gene>
    <name evidence="2" type="ORF">PECUL_23A002581</name>
</gene>
<proteinExistence type="predicted"/>
<evidence type="ECO:0008006" key="4">
    <source>
        <dbReference type="Google" id="ProtNLM"/>
    </source>
</evidence>
<reference evidence="2" key="1">
    <citation type="submission" date="2022-03" db="EMBL/GenBank/DDBJ databases">
        <authorList>
            <person name="Alioto T."/>
            <person name="Alioto T."/>
            <person name="Gomez Garrido J."/>
        </authorList>
    </citation>
    <scope>NUCLEOTIDE SEQUENCE</scope>
</reference>
<organism evidence="2 3">
    <name type="scientific">Pelobates cultripes</name>
    <name type="common">Western spadefoot toad</name>
    <dbReference type="NCBI Taxonomy" id="61616"/>
    <lineage>
        <taxon>Eukaryota</taxon>
        <taxon>Metazoa</taxon>
        <taxon>Chordata</taxon>
        <taxon>Craniata</taxon>
        <taxon>Vertebrata</taxon>
        <taxon>Euteleostomi</taxon>
        <taxon>Amphibia</taxon>
        <taxon>Batrachia</taxon>
        <taxon>Anura</taxon>
        <taxon>Pelobatoidea</taxon>
        <taxon>Pelobatidae</taxon>
        <taxon>Pelobates</taxon>
    </lineage>
</organism>
<name>A0AAD1T4J0_PELCU</name>
<dbReference type="InterPro" id="IPR009782">
    <property type="entry name" value="FYTTD1"/>
</dbReference>
<evidence type="ECO:0000313" key="2">
    <source>
        <dbReference type="EMBL" id="CAH2314968.1"/>
    </source>
</evidence>
<feature type="compositionally biased region" description="Polar residues" evidence="1">
    <location>
        <begin position="94"/>
        <end position="124"/>
    </location>
</feature>
<protein>
    <recommendedName>
        <fullName evidence="4">Forty-two-three domain-containing protein 1</fullName>
    </recommendedName>
</protein>
<dbReference type="GO" id="GO:0006406">
    <property type="term" value="P:mRNA export from nucleus"/>
    <property type="evidence" value="ECO:0007669"/>
    <property type="project" value="InterPro"/>
</dbReference>
<feature type="region of interest" description="Disordered" evidence="1">
    <location>
        <begin position="1"/>
        <end position="124"/>
    </location>
</feature>
<dbReference type="Proteomes" id="UP001295444">
    <property type="component" value="Chromosome 09"/>
</dbReference>
<sequence>MEEQDQTDPGFHPDNGKIDMSLDDIIKLQHEETDTQPMDIQTSPRNKARNFTNRVGFRRKPRNQQGSNRPKFGFGITPKYNQAGPMTRKRAANINRSRTTNQQNSNAKNTQYRSQTQVRRPQQQKYFRPAVTPVQDLTKRVNVQNRRTQFNSGQRRQRLGTPNQNRRLTQQITLNPGKRMPNARSRWQMDNGFGSTLTVSVPNQQAKQVKLPNRPGMTRTSLRFRKPAVQSKAPLPKGVPLRFNFRAMANHTSVTLNERFSSLKIKGQFATLRRGEERTVLLA</sequence>